<keyword evidence="2" id="KW-1133">Transmembrane helix</keyword>
<name>A0A239TPE7_9FIRM</name>
<proteinExistence type="predicted"/>
<reference evidence="4 5" key="1">
    <citation type="submission" date="2017-06" db="EMBL/GenBank/DDBJ databases">
        <authorList>
            <consortium name="Pathogen Informatics"/>
        </authorList>
    </citation>
    <scope>NUCLEOTIDE SEQUENCE [LARGE SCALE GENOMIC DNA]</scope>
    <source>
        <strain evidence="4 5">NCTC10570</strain>
    </source>
</reference>
<evidence type="ECO:0008006" key="6">
    <source>
        <dbReference type="Google" id="ProtNLM"/>
    </source>
</evidence>
<sequence>MLKLIKGRFTKAISVLALACFLCSPLGYVATLPTASAASYSYDSRHDNPPHKDKDRKDRHDRDRKDDDDNDYSKGNIVTAVLVGGVIGAIIAKNT</sequence>
<dbReference type="AlphaFoldDB" id="A0A239TPE7"/>
<dbReference type="OrthoDB" id="9982155at2"/>
<dbReference type="EMBL" id="LT906446">
    <property type="protein sequence ID" value="SNU99329.1"/>
    <property type="molecule type" value="Genomic_DNA"/>
</dbReference>
<feature type="chain" id="PRO_5038751401" description="Lipoprotein" evidence="3">
    <location>
        <begin position="30"/>
        <end position="95"/>
    </location>
</feature>
<dbReference type="RefSeq" id="WP_027889791.1">
    <property type="nucleotide sequence ID" value="NZ_CASFMS010000006.1"/>
</dbReference>
<keyword evidence="2" id="KW-0812">Transmembrane</keyword>
<accession>A0A239TPE7</accession>
<dbReference type="Proteomes" id="UP000215383">
    <property type="component" value="Chromosome 1"/>
</dbReference>
<evidence type="ECO:0000256" key="2">
    <source>
        <dbReference type="SAM" id="Phobius"/>
    </source>
</evidence>
<feature type="compositionally biased region" description="Basic and acidic residues" evidence="1">
    <location>
        <begin position="43"/>
        <end position="67"/>
    </location>
</feature>
<feature type="transmembrane region" description="Helical" evidence="2">
    <location>
        <begin position="75"/>
        <end position="92"/>
    </location>
</feature>
<evidence type="ECO:0000313" key="5">
    <source>
        <dbReference type="Proteomes" id="UP000215383"/>
    </source>
</evidence>
<feature type="signal peptide" evidence="3">
    <location>
        <begin position="1"/>
        <end position="29"/>
    </location>
</feature>
<keyword evidence="3" id="KW-0732">Signal</keyword>
<evidence type="ECO:0000313" key="4">
    <source>
        <dbReference type="EMBL" id="SNU99329.1"/>
    </source>
</evidence>
<protein>
    <recommendedName>
        <fullName evidence="6">Lipoprotein</fullName>
    </recommendedName>
</protein>
<organism evidence="4 5">
    <name type="scientific">Megamonas hypermegale</name>
    <dbReference type="NCBI Taxonomy" id="158847"/>
    <lineage>
        <taxon>Bacteria</taxon>
        <taxon>Bacillati</taxon>
        <taxon>Bacillota</taxon>
        <taxon>Negativicutes</taxon>
        <taxon>Selenomonadales</taxon>
        <taxon>Selenomonadaceae</taxon>
        <taxon>Megamonas</taxon>
    </lineage>
</organism>
<evidence type="ECO:0000256" key="1">
    <source>
        <dbReference type="SAM" id="MobiDB-lite"/>
    </source>
</evidence>
<gene>
    <name evidence="4" type="ORF">SAMEA4364220_01088</name>
</gene>
<keyword evidence="5" id="KW-1185">Reference proteome</keyword>
<evidence type="ECO:0000256" key="3">
    <source>
        <dbReference type="SAM" id="SignalP"/>
    </source>
</evidence>
<feature type="region of interest" description="Disordered" evidence="1">
    <location>
        <begin position="39"/>
        <end position="73"/>
    </location>
</feature>
<keyword evidence="2" id="KW-0472">Membrane</keyword>
<dbReference type="GeneID" id="78507096"/>